<dbReference type="PANTHER" id="PTHR43581">
    <property type="entry name" value="ATP/GTP PHOSPHATASE"/>
    <property type="match status" value="1"/>
</dbReference>
<dbReference type="Pfam" id="PF13304">
    <property type="entry name" value="AAA_21"/>
    <property type="match status" value="1"/>
</dbReference>
<dbReference type="InterPro" id="IPR051396">
    <property type="entry name" value="Bact_Antivir_Def_Nuclease"/>
</dbReference>
<organism evidence="2 3">
    <name type="scientific">Rubinisphaera brasiliensis (strain ATCC 49424 / DSM 5305 / JCM 21570 / IAM 15109 / NBRC 103401 / IFAM 1448)</name>
    <name type="common">Planctomyces brasiliensis</name>
    <dbReference type="NCBI Taxonomy" id="756272"/>
    <lineage>
        <taxon>Bacteria</taxon>
        <taxon>Pseudomonadati</taxon>
        <taxon>Planctomycetota</taxon>
        <taxon>Planctomycetia</taxon>
        <taxon>Planctomycetales</taxon>
        <taxon>Planctomycetaceae</taxon>
        <taxon>Rubinisphaera</taxon>
    </lineage>
</organism>
<dbReference type="InterPro" id="IPR003959">
    <property type="entry name" value="ATPase_AAA_core"/>
</dbReference>
<keyword evidence="3" id="KW-1185">Reference proteome</keyword>
<dbReference type="STRING" id="756272.Plabr_2633"/>
<dbReference type="KEGG" id="pbs:Plabr_2633"/>
<dbReference type="Proteomes" id="UP000006860">
    <property type="component" value="Chromosome"/>
</dbReference>
<proteinExistence type="predicted"/>
<evidence type="ECO:0000313" key="2">
    <source>
        <dbReference type="EMBL" id="ADY60233.1"/>
    </source>
</evidence>
<dbReference type="AlphaFoldDB" id="F0SRR7"/>
<protein>
    <recommendedName>
        <fullName evidence="1">ATPase AAA-type core domain-containing protein</fullName>
    </recommendedName>
</protein>
<dbReference type="SUPFAM" id="SSF52540">
    <property type="entry name" value="P-loop containing nucleoside triphosphate hydrolases"/>
    <property type="match status" value="1"/>
</dbReference>
<dbReference type="EMBL" id="CP002546">
    <property type="protein sequence ID" value="ADY60233.1"/>
    <property type="molecule type" value="Genomic_DNA"/>
</dbReference>
<dbReference type="HOGENOM" id="CLU_028862_0_0_0"/>
<feature type="domain" description="ATPase AAA-type core" evidence="1">
    <location>
        <begin position="273"/>
        <end position="386"/>
    </location>
</feature>
<dbReference type="Gene3D" id="3.40.50.300">
    <property type="entry name" value="P-loop containing nucleotide triphosphate hydrolases"/>
    <property type="match status" value="1"/>
</dbReference>
<evidence type="ECO:0000259" key="1">
    <source>
        <dbReference type="Pfam" id="PF13304"/>
    </source>
</evidence>
<gene>
    <name evidence="2" type="ordered locus">Plabr_2633</name>
</gene>
<reference evidence="3" key="1">
    <citation type="submission" date="2011-02" db="EMBL/GenBank/DDBJ databases">
        <title>The complete genome of Planctomyces brasiliensis DSM 5305.</title>
        <authorList>
            <person name="Lucas S."/>
            <person name="Copeland A."/>
            <person name="Lapidus A."/>
            <person name="Bruce D."/>
            <person name="Goodwin L."/>
            <person name="Pitluck S."/>
            <person name="Kyrpides N."/>
            <person name="Mavromatis K."/>
            <person name="Pagani I."/>
            <person name="Ivanova N."/>
            <person name="Ovchinnikova G."/>
            <person name="Lu M."/>
            <person name="Detter J.C."/>
            <person name="Han C."/>
            <person name="Land M."/>
            <person name="Hauser L."/>
            <person name="Markowitz V."/>
            <person name="Cheng J.-F."/>
            <person name="Hugenholtz P."/>
            <person name="Woyke T."/>
            <person name="Wu D."/>
            <person name="Tindall B."/>
            <person name="Pomrenke H.G."/>
            <person name="Brambilla E."/>
            <person name="Klenk H.-P."/>
            <person name="Eisen J.A."/>
        </authorList>
    </citation>
    <scope>NUCLEOTIDE SEQUENCE [LARGE SCALE GENOMIC DNA]</scope>
    <source>
        <strain evidence="3">ATCC 49424 / DSM 5305 / JCM 21570 / NBRC 103401 / IFAM 1448</strain>
    </source>
</reference>
<dbReference type="PANTHER" id="PTHR43581:SF4">
    <property type="entry name" value="ATP_GTP PHOSPHATASE"/>
    <property type="match status" value="1"/>
</dbReference>
<dbReference type="GO" id="GO:0016887">
    <property type="term" value="F:ATP hydrolysis activity"/>
    <property type="evidence" value="ECO:0007669"/>
    <property type="project" value="InterPro"/>
</dbReference>
<dbReference type="RefSeq" id="WP_013628957.1">
    <property type="nucleotide sequence ID" value="NC_015174.1"/>
</dbReference>
<dbReference type="InterPro" id="IPR027417">
    <property type="entry name" value="P-loop_NTPase"/>
</dbReference>
<dbReference type="GO" id="GO:0005524">
    <property type="term" value="F:ATP binding"/>
    <property type="evidence" value="ECO:0007669"/>
    <property type="project" value="InterPro"/>
</dbReference>
<name>F0SRR7_RUBBR</name>
<dbReference type="eggNOG" id="COG3593">
    <property type="taxonomic scope" value="Bacteria"/>
</dbReference>
<dbReference type="OrthoDB" id="308933at2"/>
<sequence length="648" mass="73974">MSRLRVEEIIVPEAIASDYDADPVFNSLRGIKRLNAFVGPNNSGKSRLLREMFLAGPRLLVSTDNENAKLVREAIRQLSTFEPNAKLHRGLDALVKEVTSKVNFGFHECIRHVGTKESIKNVREVKNTIQNCIRSIGPLQTPRFDLEAYEKAAKALSGIERGLAELAKTTEAIRTGPDQGPAPLAPFHDAKFIYIPTLRGMRLGVEESESAGNEKFAYFDRTWVDYLKGRNKESHARNETLSRAREQLSGKTVVTGLDFYDVLTDRLLGGLQDREFIREFQEYLSRTFFRGEPVALIPRRDHDTVNIKVGNEKERPVQSLGDGLQQLIILTLPLFEHRDVPLFLFIEEPDLFLHPGFQRVLIDAITQDAERSLYVFVTTHSSQFLDITISEEDCTIFRCNKLSVEEESGEHDPRFSVENAIAGDYALLQHIGVRPSSVMFSNCTIWVEGITDRLYFGRYVELLLKKRGLNYIENLHYSFVEYGGGNITHWSFLDEEGIDVERLCARLMLISDKDEGKDSRHGKLAEKLGDRFLRLSVRESENLLTPQVIKQVIQSYEKVDIDLHEFDQAKYADEYLGWFIDSKVLVDKTKSERFGKLETCFEDKSGTVKDKVGFCRRSLKFIQSDEDMSHEATKLAEQIVEFIRAENA</sequence>
<evidence type="ECO:0000313" key="3">
    <source>
        <dbReference type="Proteomes" id="UP000006860"/>
    </source>
</evidence>
<accession>F0SRR7</accession>